<dbReference type="GO" id="GO:0005886">
    <property type="term" value="C:plasma membrane"/>
    <property type="evidence" value="ECO:0007669"/>
    <property type="project" value="UniProtKB-SubCell"/>
</dbReference>
<gene>
    <name evidence="9" type="primary">pqiB_1</name>
    <name evidence="9" type="ORF">BN1804_00144</name>
</gene>
<evidence type="ECO:0000256" key="4">
    <source>
        <dbReference type="ARBA" id="ARBA00022692"/>
    </source>
</evidence>
<dbReference type="PANTHER" id="PTHR30462:SF0">
    <property type="entry name" value="INTERMEMBRANE TRANSPORT PROTEIN YEBT"/>
    <property type="match status" value="1"/>
</dbReference>
<reference evidence="10" key="1">
    <citation type="submission" date="2015-06" db="EMBL/GenBank/DDBJ databases">
        <authorList>
            <person name="Urmite Genomes"/>
        </authorList>
    </citation>
    <scope>NUCLEOTIDE SEQUENCE [LARGE SCALE GENOMIC DNA]</scope>
    <source>
        <strain evidence="10">CSUR P1867</strain>
    </source>
</reference>
<evidence type="ECO:0000256" key="2">
    <source>
        <dbReference type="ARBA" id="ARBA00022475"/>
    </source>
</evidence>
<name>A0A0G4PZD6_9GAMM</name>
<feature type="domain" description="Mce/MlaD" evidence="8">
    <location>
        <begin position="162"/>
        <end position="221"/>
    </location>
</feature>
<evidence type="ECO:0000256" key="5">
    <source>
        <dbReference type="ARBA" id="ARBA00022989"/>
    </source>
</evidence>
<dbReference type="EMBL" id="CVRY01000001">
    <property type="protein sequence ID" value="CRL58975.1"/>
    <property type="molecule type" value="Genomic_DNA"/>
</dbReference>
<dbReference type="RefSeq" id="WP_072062599.1">
    <property type="nucleotide sequence ID" value="NZ_CVRY01000001.1"/>
</dbReference>
<keyword evidence="2" id="KW-1003">Cell membrane</keyword>
<evidence type="ECO:0000313" key="9">
    <source>
        <dbReference type="EMBL" id="CRL58975.1"/>
    </source>
</evidence>
<evidence type="ECO:0000259" key="8">
    <source>
        <dbReference type="Pfam" id="PF02470"/>
    </source>
</evidence>
<organism evidence="9 10">
    <name type="scientific">Proteus penneri</name>
    <dbReference type="NCBI Taxonomy" id="102862"/>
    <lineage>
        <taxon>Bacteria</taxon>
        <taxon>Pseudomonadati</taxon>
        <taxon>Pseudomonadota</taxon>
        <taxon>Gammaproteobacteria</taxon>
        <taxon>Enterobacterales</taxon>
        <taxon>Morganellaceae</taxon>
        <taxon>Proteus</taxon>
    </lineage>
</organism>
<comment type="subcellular location">
    <subcellularLocation>
        <location evidence="1">Cell inner membrane</location>
    </subcellularLocation>
</comment>
<dbReference type="PANTHER" id="PTHR30462">
    <property type="entry name" value="INTERMEMBRANE TRANSPORT PROTEIN PQIB-RELATED"/>
    <property type="match status" value="1"/>
</dbReference>
<dbReference type="Proteomes" id="UP000183920">
    <property type="component" value="Unassembled WGS sequence"/>
</dbReference>
<sequence>MQQEENDIQDTQAQIRRKRKISTFWLLPVIAMFIASWLLFQHWQDKGIQITIDFQSASGIVSGRTPIRYQGVDVGIVKDVTLSDDLRRVIVTADVRKNLATALRKNTQFWLVTPKASLSGVSGLDALVGGNYINMLPGDGEKQFKFIAQEVRPQANIDKNQQLITLTADKLGSLNVDSQVYYRQVPVGKVYSYAIRPDNQGVFIELSIDKQYAHLIRQDSHFWNVSGFQGNFNLKSGVSIKMESVSALINGAIAFDSPENSQPAQENQQFVLQSATSVEAGKAIYGEDGLIISLTSEESWGVDAGQPILFRGITIGQVIQRNISDDGVIFDAIIAPEYKHYIYENSKFVANSRINVNMGLNGIDIQGASPQEWLEGGIHLIQGNKGTPKEQYRLYRNDFFAKASINGNELPVTLTLKASSLPGIQKGSVVLYHQFQVGEITDVRPLIDEFDIDVYISKQYRHLLTEKSVFWTEGAAKVSVNGSGLTVEATPLNRALKGAISFNNFENINNNASRYKLYSSETSARAIGAQITLKTYDASKLSEGMPIRYLGIDIGQVESLILSPDRKAVTVSAVLYPDYVKTFARSGSRFAVVTPELTASGLDNLDSLIQPYIKAEPGNGGVYRKFELQTSNITDSRYLDGLNLILNATEAGSVQIGTPIYYRGLEVGAVTGLELGNMSDRVLIHIRISKKYQYLVRNNTEFWLSSGYNFSFGLTGGVIRSGTFKQFIRGGITFATPPSTPLQSKAKQEQNFILNAKEPKDWDEWGTAIPKP</sequence>
<evidence type="ECO:0000256" key="1">
    <source>
        <dbReference type="ARBA" id="ARBA00004533"/>
    </source>
</evidence>
<keyword evidence="5 7" id="KW-1133">Transmembrane helix</keyword>
<feature type="domain" description="Mce/MlaD" evidence="8">
    <location>
        <begin position="47"/>
        <end position="138"/>
    </location>
</feature>
<proteinExistence type="predicted"/>
<dbReference type="AlphaFoldDB" id="A0A0G4PZD6"/>
<dbReference type="InterPro" id="IPR051800">
    <property type="entry name" value="PqiA-PqiB_transport"/>
</dbReference>
<dbReference type="InterPro" id="IPR003399">
    <property type="entry name" value="Mce/MlaD"/>
</dbReference>
<evidence type="ECO:0000313" key="10">
    <source>
        <dbReference type="Proteomes" id="UP000183920"/>
    </source>
</evidence>
<evidence type="ECO:0000256" key="6">
    <source>
        <dbReference type="ARBA" id="ARBA00023136"/>
    </source>
</evidence>
<evidence type="ECO:0000256" key="3">
    <source>
        <dbReference type="ARBA" id="ARBA00022519"/>
    </source>
</evidence>
<evidence type="ECO:0000256" key="7">
    <source>
        <dbReference type="SAM" id="Phobius"/>
    </source>
</evidence>
<keyword evidence="3" id="KW-0997">Cell inner membrane</keyword>
<accession>A0A0G4PZD6</accession>
<keyword evidence="6 7" id="KW-0472">Membrane</keyword>
<feature type="transmembrane region" description="Helical" evidence="7">
    <location>
        <begin position="21"/>
        <end position="40"/>
    </location>
</feature>
<dbReference type="Pfam" id="PF02470">
    <property type="entry name" value="MlaD"/>
    <property type="match status" value="4"/>
</dbReference>
<feature type="domain" description="Mce/MlaD" evidence="8">
    <location>
        <begin position="644"/>
        <end position="704"/>
    </location>
</feature>
<protein>
    <submittedName>
        <fullName evidence="9">Paraquat-inducible protein B</fullName>
    </submittedName>
</protein>
<keyword evidence="4 7" id="KW-0812">Transmembrane</keyword>
<feature type="domain" description="Mce/MlaD" evidence="8">
    <location>
        <begin position="530"/>
        <end position="598"/>
    </location>
</feature>